<dbReference type="InterPro" id="IPR017039">
    <property type="entry name" value="Virul_fac_BrkB"/>
</dbReference>
<dbReference type="PANTHER" id="PTHR30213">
    <property type="entry name" value="INNER MEMBRANE PROTEIN YHJD"/>
    <property type="match status" value="1"/>
</dbReference>
<evidence type="ECO:0000256" key="5">
    <source>
        <dbReference type="ARBA" id="ARBA00023136"/>
    </source>
</evidence>
<sequence>MVARQVNSIKNFLHEDLWKIKLDTLPKRRRFLYRQIRIWVITLSEFEKDKCGEKASALTYFSVLSVVPVVAMAFGIATIFGLEDYLKNELIKYFSGQQEVLDYTLKFANKMLSTSSGGIISGISAVFLIYAVARLLNNIEVAFNDIWNTRKGRTLKRKLTDYMSVILLGPLILIMASSATVFITTSIESLTESMGILGLFRPIILFFIKLIPYTLIWFLLFLLYMVFPNTSVKIKPALIAGVLAGTAYQITQFAWIEGQVYLSRYSVIYGSFAALPLFLIWLQLSWMILLFGAEFAFAVQNVGGWAYDNEELKMNLKSKRKMTLLVLRRIVKDFQSNDEPVSFEHLCGSLNIPRRFIREILDDLETARLIVKIADPEVEQFQPGMDIHKIDVFMVYDRLEKLGMDNLPQASDNEGFENIEILLSEVDQAIKEAQSNKKVVDL</sequence>
<dbReference type="Proteomes" id="UP001610063">
    <property type="component" value="Unassembled WGS sequence"/>
</dbReference>
<evidence type="ECO:0000256" key="4">
    <source>
        <dbReference type="ARBA" id="ARBA00022989"/>
    </source>
</evidence>
<evidence type="ECO:0000256" key="3">
    <source>
        <dbReference type="ARBA" id="ARBA00022692"/>
    </source>
</evidence>
<proteinExistence type="predicted"/>
<dbReference type="PANTHER" id="PTHR30213:SF0">
    <property type="entry name" value="UPF0761 MEMBRANE PROTEIN YIHY"/>
    <property type="match status" value="1"/>
</dbReference>
<keyword evidence="3 6" id="KW-0812">Transmembrane</keyword>
<comment type="caution">
    <text evidence="7">The sequence shown here is derived from an EMBL/GenBank/DDBJ whole genome shotgun (WGS) entry which is preliminary data.</text>
</comment>
<dbReference type="Pfam" id="PF03631">
    <property type="entry name" value="Virul_fac_BrkB"/>
    <property type="match status" value="1"/>
</dbReference>
<gene>
    <name evidence="7" type="ORF">ACHKAR_00635</name>
</gene>
<keyword evidence="8" id="KW-1185">Reference proteome</keyword>
<dbReference type="InterPro" id="IPR036390">
    <property type="entry name" value="WH_DNA-bd_sf"/>
</dbReference>
<keyword evidence="2" id="KW-1003">Cell membrane</keyword>
<protein>
    <submittedName>
        <fullName evidence="7">YihY/virulence factor BrkB family protein</fullName>
    </submittedName>
</protein>
<feature type="transmembrane region" description="Helical" evidence="6">
    <location>
        <begin position="268"/>
        <end position="291"/>
    </location>
</feature>
<feature type="transmembrane region" description="Helical" evidence="6">
    <location>
        <begin position="58"/>
        <end position="82"/>
    </location>
</feature>
<feature type="transmembrane region" description="Helical" evidence="6">
    <location>
        <begin position="111"/>
        <end position="133"/>
    </location>
</feature>
<dbReference type="RefSeq" id="WP_395415756.1">
    <property type="nucleotide sequence ID" value="NZ_JBIPKE010000007.1"/>
</dbReference>
<evidence type="ECO:0000256" key="2">
    <source>
        <dbReference type="ARBA" id="ARBA00022475"/>
    </source>
</evidence>
<evidence type="ECO:0000256" key="6">
    <source>
        <dbReference type="SAM" id="Phobius"/>
    </source>
</evidence>
<dbReference type="InterPro" id="IPR036388">
    <property type="entry name" value="WH-like_DNA-bd_sf"/>
</dbReference>
<name>A0ABW7N2M6_9BACT</name>
<dbReference type="SUPFAM" id="SSF46785">
    <property type="entry name" value="Winged helix' DNA-binding domain"/>
    <property type="match status" value="1"/>
</dbReference>
<comment type="subcellular location">
    <subcellularLocation>
        <location evidence="1">Cell membrane</location>
        <topology evidence="1">Multi-pass membrane protein</topology>
    </subcellularLocation>
</comment>
<feature type="transmembrane region" description="Helical" evidence="6">
    <location>
        <begin position="159"/>
        <end position="183"/>
    </location>
</feature>
<dbReference type="NCBIfam" id="TIGR00765">
    <property type="entry name" value="yihY_not_rbn"/>
    <property type="match status" value="1"/>
</dbReference>
<dbReference type="EMBL" id="JBIPKE010000007">
    <property type="protein sequence ID" value="MFH6981917.1"/>
    <property type="molecule type" value="Genomic_DNA"/>
</dbReference>
<dbReference type="Gene3D" id="1.10.10.10">
    <property type="entry name" value="Winged helix-like DNA-binding domain superfamily/Winged helix DNA-binding domain"/>
    <property type="match status" value="1"/>
</dbReference>
<feature type="transmembrane region" description="Helical" evidence="6">
    <location>
        <begin position="237"/>
        <end position="256"/>
    </location>
</feature>
<accession>A0ABW7N2M6</accession>
<evidence type="ECO:0000313" key="8">
    <source>
        <dbReference type="Proteomes" id="UP001610063"/>
    </source>
</evidence>
<reference evidence="7 8" key="1">
    <citation type="journal article" date="2013" name="Int. J. Syst. Evol. Microbiol.">
        <title>Marinoscillum luteum sp. nov., isolated from marine sediment.</title>
        <authorList>
            <person name="Cha I.T."/>
            <person name="Park S.J."/>
            <person name="Kim S.J."/>
            <person name="Kim J.G."/>
            <person name="Jung M.Y."/>
            <person name="Shin K.S."/>
            <person name="Kwon K.K."/>
            <person name="Yang S.H."/>
            <person name="Seo Y.S."/>
            <person name="Rhee S.K."/>
        </authorList>
    </citation>
    <scope>NUCLEOTIDE SEQUENCE [LARGE SCALE GENOMIC DNA]</scope>
    <source>
        <strain evidence="7 8">KCTC 23939</strain>
    </source>
</reference>
<evidence type="ECO:0000313" key="7">
    <source>
        <dbReference type="EMBL" id="MFH6981917.1"/>
    </source>
</evidence>
<feature type="transmembrane region" description="Helical" evidence="6">
    <location>
        <begin position="203"/>
        <end position="225"/>
    </location>
</feature>
<organism evidence="7 8">
    <name type="scientific">Marinoscillum luteum</name>
    <dbReference type="NCBI Taxonomy" id="861051"/>
    <lineage>
        <taxon>Bacteria</taxon>
        <taxon>Pseudomonadati</taxon>
        <taxon>Bacteroidota</taxon>
        <taxon>Cytophagia</taxon>
        <taxon>Cytophagales</taxon>
        <taxon>Reichenbachiellaceae</taxon>
        <taxon>Marinoscillum</taxon>
    </lineage>
</organism>
<evidence type="ECO:0000256" key="1">
    <source>
        <dbReference type="ARBA" id="ARBA00004651"/>
    </source>
</evidence>
<keyword evidence="4 6" id="KW-1133">Transmembrane helix</keyword>
<keyword evidence="5 6" id="KW-0472">Membrane</keyword>